<feature type="compositionally biased region" description="Basic and acidic residues" evidence="1">
    <location>
        <begin position="80"/>
        <end position="98"/>
    </location>
</feature>
<evidence type="ECO:0000313" key="2">
    <source>
        <dbReference type="EMBL" id="CAA9278941.1"/>
    </source>
</evidence>
<sequence length="98" mass="10856">DRRPAGRAARPGHLGEELRAAGRQQVHVRRPPGRQQDADQDRGRAGLQREGPRRQHAEPAGQAQAHPVGVRSPQGHQARHRELGAGRPDRDLRRTGEL</sequence>
<organism evidence="2">
    <name type="scientific">uncultured Mycobacteriales bacterium</name>
    <dbReference type="NCBI Taxonomy" id="581187"/>
    <lineage>
        <taxon>Bacteria</taxon>
        <taxon>Bacillati</taxon>
        <taxon>Actinomycetota</taxon>
        <taxon>Actinomycetes</taxon>
        <taxon>Mycobacteriales</taxon>
        <taxon>environmental samples</taxon>
    </lineage>
</organism>
<feature type="compositionally biased region" description="Low complexity" evidence="1">
    <location>
        <begin position="1"/>
        <end position="12"/>
    </location>
</feature>
<feature type="non-terminal residue" evidence="2">
    <location>
        <position position="98"/>
    </location>
</feature>
<name>A0A6J4JH55_9ACTN</name>
<proteinExistence type="predicted"/>
<keyword evidence="2" id="KW-0689">Ribosomal protein</keyword>
<reference evidence="2" key="1">
    <citation type="submission" date="2020-02" db="EMBL/GenBank/DDBJ databases">
        <authorList>
            <person name="Meier V. D."/>
        </authorList>
    </citation>
    <scope>NUCLEOTIDE SEQUENCE</scope>
    <source>
        <strain evidence="2">AVDCRST_MAG41</strain>
    </source>
</reference>
<dbReference type="EMBL" id="CADCTP010000309">
    <property type="protein sequence ID" value="CAA9278941.1"/>
    <property type="molecule type" value="Genomic_DNA"/>
</dbReference>
<evidence type="ECO:0000256" key="1">
    <source>
        <dbReference type="SAM" id="MobiDB-lite"/>
    </source>
</evidence>
<keyword evidence="2" id="KW-0687">Ribonucleoprotein</keyword>
<gene>
    <name evidence="2" type="ORF">AVDCRST_MAG41-3456</name>
</gene>
<dbReference type="AlphaFoldDB" id="A0A6J4JH55"/>
<dbReference type="GO" id="GO:0005840">
    <property type="term" value="C:ribosome"/>
    <property type="evidence" value="ECO:0007669"/>
    <property type="project" value="UniProtKB-KW"/>
</dbReference>
<feature type="region of interest" description="Disordered" evidence="1">
    <location>
        <begin position="1"/>
        <end position="98"/>
    </location>
</feature>
<accession>A0A6J4JH55</accession>
<protein>
    <submittedName>
        <fullName evidence="2">LSU ribosomal protein L23p (L23Ae)</fullName>
    </submittedName>
</protein>
<feature type="non-terminal residue" evidence="2">
    <location>
        <position position="1"/>
    </location>
</feature>